<name>A0A834Z531_TETSI</name>
<comment type="caution">
    <text evidence="2">The sequence shown here is derived from an EMBL/GenBank/DDBJ whole genome shotgun (WGS) entry which is preliminary data.</text>
</comment>
<organism evidence="2 3">
    <name type="scientific">Tetracentron sinense</name>
    <name type="common">Spur-leaf</name>
    <dbReference type="NCBI Taxonomy" id="13715"/>
    <lineage>
        <taxon>Eukaryota</taxon>
        <taxon>Viridiplantae</taxon>
        <taxon>Streptophyta</taxon>
        <taxon>Embryophyta</taxon>
        <taxon>Tracheophyta</taxon>
        <taxon>Spermatophyta</taxon>
        <taxon>Magnoliopsida</taxon>
        <taxon>Trochodendrales</taxon>
        <taxon>Trochodendraceae</taxon>
        <taxon>Tetracentron</taxon>
    </lineage>
</organism>
<proteinExistence type="predicted"/>
<dbReference type="EMBL" id="JABCRI010000010">
    <property type="protein sequence ID" value="KAF8399525.1"/>
    <property type="molecule type" value="Genomic_DNA"/>
</dbReference>
<dbReference type="Proteomes" id="UP000655225">
    <property type="component" value="Unassembled WGS sequence"/>
</dbReference>
<gene>
    <name evidence="2" type="ORF">HHK36_015392</name>
</gene>
<evidence type="ECO:0000256" key="1">
    <source>
        <dbReference type="SAM" id="MobiDB-lite"/>
    </source>
</evidence>
<feature type="compositionally biased region" description="Polar residues" evidence="1">
    <location>
        <begin position="9"/>
        <end position="19"/>
    </location>
</feature>
<evidence type="ECO:0000313" key="3">
    <source>
        <dbReference type="Proteomes" id="UP000655225"/>
    </source>
</evidence>
<accession>A0A834Z531</accession>
<dbReference type="AlphaFoldDB" id="A0A834Z531"/>
<reference evidence="2 3" key="1">
    <citation type="submission" date="2020-04" db="EMBL/GenBank/DDBJ databases">
        <title>Plant Genome Project.</title>
        <authorList>
            <person name="Zhang R.-G."/>
        </authorList>
    </citation>
    <scope>NUCLEOTIDE SEQUENCE [LARGE SCALE GENOMIC DNA]</scope>
    <source>
        <strain evidence="2">YNK0</strain>
        <tissue evidence="2">Leaf</tissue>
    </source>
</reference>
<evidence type="ECO:0000313" key="2">
    <source>
        <dbReference type="EMBL" id="KAF8399525.1"/>
    </source>
</evidence>
<keyword evidence="3" id="KW-1185">Reference proteome</keyword>
<sequence>MLQLHSGAMVQSKTSMLSEESSDLKSKIRMRSQMLAQNSRCLLRISGREWRSACI</sequence>
<feature type="region of interest" description="Disordered" evidence="1">
    <location>
        <begin position="1"/>
        <end position="23"/>
    </location>
</feature>
<protein>
    <submittedName>
        <fullName evidence="2">Uncharacterized protein</fullName>
    </submittedName>
</protein>